<dbReference type="PANTHER" id="PTHR43833">
    <property type="entry name" value="POTASSIUM CHANNEL PROTEIN 2-RELATED-RELATED"/>
    <property type="match status" value="1"/>
</dbReference>
<evidence type="ECO:0000256" key="4">
    <source>
        <dbReference type="ARBA" id="ARBA00022958"/>
    </source>
</evidence>
<dbReference type="NCBIfam" id="NF007030">
    <property type="entry name" value="PRK09496.1-1"/>
    <property type="match status" value="1"/>
</dbReference>
<dbReference type="InterPro" id="IPR050721">
    <property type="entry name" value="Trk_Ktr_HKT_K-transport"/>
</dbReference>
<evidence type="ECO:0000313" key="9">
    <source>
        <dbReference type="EMBL" id="VFJ96674.1"/>
    </source>
</evidence>
<dbReference type="PROSITE" id="PS51202">
    <property type="entry name" value="RCK_C"/>
    <property type="match status" value="2"/>
</dbReference>
<evidence type="ECO:0000256" key="2">
    <source>
        <dbReference type="ARBA" id="ARBA00022448"/>
    </source>
</evidence>
<dbReference type="FunFam" id="3.40.50.720:FF:000042">
    <property type="entry name" value="Trk system potassium transporter TrkA"/>
    <property type="match status" value="1"/>
</dbReference>
<dbReference type="Pfam" id="PF02254">
    <property type="entry name" value="TrkA_N"/>
    <property type="match status" value="2"/>
</dbReference>
<reference evidence="9" key="1">
    <citation type="submission" date="2019-02" db="EMBL/GenBank/DDBJ databases">
        <authorList>
            <person name="Gruber-Vodicka R. H."/>
            <person name="Seah K. B. B."/>
        </authorList>
    </citation>
    <scope>NUCLEOTIDE SEQUENCE</scope>
    <source>
        <strain evidence="11">BECK_SA2B12</strain>
        <strain evidence="9">BECK_SA2B15</strain>
        <strain evidence="10">BECK_SA2B20</strain>
    </source>
</reference>
<keyword evidence="2" id="KW-0813">Transport</keyword>
<dbReference type="AlphaFoldDB" id="A0A450UVW3"/>
<feature type="domain" description="RCK N-terminal" evidence="7">
    <location>
        <begin position="230"/>
        <end position="346"/>
    </location>
</feature>
<keyword evidence="3" id="KW-0633">Potassium transport</keyword>
<name>A0A450UVW3_9GAMM</name>
<dbReference type="PRINTS" id="PR00335">
    <property type="entry name" value="KUPTAKETRKA"/>
</dbReference>
<dbReference type="NCBIfam" id="NF007031">
    <property type="entry name" value="PRK09496.1-2"/>
    <property type="match status" value="1"/>
</dbReference>
<evidence type="ECO:0000259" key="8">
    <source>
        <dbReference type="PROSITE" id="PS51202"/>
    </source>
</evidence>
<dbReference type="PROSITE" id="PS51201">
    <property type="entry name" value="RCK_N"/>
    <property type="match status" value="2"/>
</dbReference>
<dbReference type="InterPro" id="IPR003148">
    <property type="entry name" value="RCK_N"/>
</dbReference>
<dbReference type="NCBIfam" id="NF007039">
    <property type="entry name" value="PRK09496.3-2"/>
    <property type="match status" value="1"/>
</dbReference>
<dbReference type="EMBL" id="CAADFI010000107">
    <property type="protein sequence ID" value="VFJ97224.1"/>
    <property type="molecule type" value="Genomic_DNA"/>
</dbReference>
<dbReference type="InterPro" id="IPR036291">
    <property type="entry name" value="NAD(P)-bd_dom_sf"/>
</dbReference>
<keyword evidence="6" id="KW-0406">Ion transport</keyword>
<accession>A0A450UVW3</accession>
<evidence type="ECO:0000313" key="10">
    <source>
        <dbReference type="EMBL" id="VFJ97224.1"/>
    </source>
</evidence>
<protein>
    <recommendedName>
        <fullName evidence="1">Trk system potassium uptake protein TrkA</fullName>
    </recommendedName>
</protein>
<evidence type="ECO:0000256" key="1">
    <source>
        <dbReference type="ARBA" id="ARBA00017378"/>
    </source>
</evidence>
<gene>
    <name evidence="9" type="ORF">BECKH772A_GA0070896_101082</name>
    <name evidence="10" type="ORF">BECKH772B_GA0070898_101072</name>
    <name evidence="11" type="ORF">BECKH772C_GA0070978_101012</name>
</gene>
<keyword evidence="4" id="KW-0630">Potassium</keyword>
<dbReference type="EMBL" id="CAADFG010000108">
    <property type="protein sequence ID" value="VFJ96674.1"/>
    <property type="molecule type" value="Genomic_DNA"/>
</dbReference>
<proteinExistence type="predicted"/>
<dbReference type="GO" id="GO:0015079">
    <property type="term" value="F:potassium ion transmembrane transporter activity"/>
    <property type="evidence" value="ECO:0007669"/>
    <property type="project" value="InterPro"/>
</dbReference>
<keyword evidence="5" id="KW-0520">NAD</keyword>
<dbReference type="EMBL" id="CAADFJ010000101">
    <property type="protein sequence ID" value="VFK02745.1"/>
    <property type="molecule type" value="Genomic_DNA"/>
</dbReference>
<dbReference type="PANTHER" id="PTHR43833:SF5">
    <property type="entry name" value="TRK SYSTEM POTASSIUM UPTAKE PROTEIN TRKA"/>
    <property type="match status" value="1"/>
</dbReference>
<dbReference type="SUPFAM" id="SSF51735">
    <property type="entry name" value="NAD(P)-binding Rossmann-fold domains"/>
    <property type="match status" value="2"/>
</dbReference>
<organism evidence="9">
    <name type="scientific">Candidatus Kentrum eta</name>
    <dbReference type="NCBI Taxonomy" id="2126337"/>
    <lineage>
        <taxon>Bacteria</taxon>
        <taxon>Pseudomonadati</taxon>
        <taxon>Pseudomonadota</taxon>
        <taxon>Gammaproteobacteria</taxon>
        <taxon>Candidatus Kentrum</taxon>
    </lineage>
</organism>
<feature type="domain" description="RCK C-terminal" evidence="8">
    <location>
        <begin position="141"/>
        <end position="225"/>
    </location>
</feature>
<dbReference type="NCBIfam" id="NF007032">
    <property type="entry name" value="PRK09496.1-4"/>
    <property type="match status" value="1"/>
</dbReference>
<dbReference type="InterPro" id="IPR006036">
    <property type="entry name" value="K_uptake_TrkA"/>
</dbReference>
<dbReference type="FunFam" id="3.30.70.1450:FF:000001">
    <property type="entry name" value="Trk system potassium transporter TrkA"/>
    <property type="match status" value="1"/>
</dbReference>
<dbReference type="GO" id="GO:0005886">
    <property type="term" value="C:plasma membrane"/>
    <property type="evidence" value="ECO:0007669"/>
    <property type="project" value="InterPro"/>
</dbReference>
<dbReference type="Pfam" id="PF02080">
    <property type="entry name" value="TrkA_C"/>
    <property type="match status" value="2"/>
</dbReference>
<feature type="domain" description="RCK C-terminal" evidence="8">
    <location>
        <begin position="366"/>
        <end position="451"/>
    </location>
</feature>
<evidence type="ECO:0000256" key="5">
    <source>
        <dbReference type="ARBA" id="ARBA00023027"/>
    </source>
</evidence>
<evidence type="ECO:0000256" key="3">
    <source>
        <dbReference type="ARBA" id="ARBA00022538"/>
    </source>
</evidence>
<dbReference type="InterPro" id="IPR006037">
    <property type="entry name" value="RCK_C"/>
</dbReference>
<evidence type="ECO:0000259" key="7">
    <source>
        <dbReference type="PROSITE" id="PS51201"/>
    </source>
</evidence>
<feature type="domain" description="RCK N-terminal" evidence="7">
    <location>
        <begin position="1"/>
        <end position="121"/>
    </location>
</feature>
<dbReference type="Gene3D" id="3.30.70.1450">
    <property type="entry name" value="Regulator of K+ conductance, C-terminal domain"/>
    <property type="match status" value="2"/>
</dbReference>
<evidence type="ECO:0000313" key="11">
    <source>
        <dbReference type="EMBL" id="VFK02745.1"/>
    </source>
</evidence>
<sequence length="452" mass="49219">MKIIILGAGRVGSSVADNLVSEANDITVVDQSPELLRELQDRLDLRTVVGQASHPDVLTRAGAEEADMVLAVTNSDETNMIACQIAYTLFRTPTKIARVRATAYHDHPIFSQESIPIDVLISPEQLVTSYIQRLIKTPGALQVLQFANGKLSLVAVKAYYGGPLIGHELRTLRDLMPHIETRVVAVFRQGRAIIPKGDTVIGPDDEVFFLAAAEDVRAVMGALRRLDKPVKRVMLAGGGNIGIRLAIALESDYNLKLIEYNEKTSLALSEKLSNTIVLRGDAADGDLLREENIDKTDVFCAVTNDDQLNILSTMLAKRLGATKVMALINRSAYVDLVENSSIDIAISPQQATIGALLAYVRRGDMVVVHSLRRGAAEAIEAVAHGAYETSSVIGRAVENIPLPPDTTIGAIVRGEQVIMAHHDTVIAAEDHVILFLLNKKHVPEVERLFQVR</sequence>
<dbReference type="SUPFAM" id="SSF116726">
    <property type="entry name" value="TrkA C-terminal domain-like"/>
    <property type="match status" value="2"/>
</dbReference>
<dbReference type="InterPro" id="IPR036721">
    <property type="entry name" value="RCK_C_sf"/>
</dbReference>
<dbReference type="Gene3D" id="3.40.50.720">
    <property type="entry name" value="NAD(P)-binding Rossmann-like Domain"/>
    <property type="match status" value="2"/>
</dbReference>
<evidence type="ECO:0000256" key="6">
    <source>
        <dbReference type="ARBA" id="ARBA00023065"/>
    </source>
</evidence>